<dbReference type="EMBL" id="BSOB01000061">
    <property type="protein sequence ID" value="GLQ95251.1"/>
    <property type="molecule type" value="Genomic_DNA"/>
</dbReference>
<keyword evidence="2" id="KW-1185">Reference proteome</keyword>
<protein>
    <submittedName>
        <fullName evidence="1">Uncharacterized protein</fullName>
    </submittedName>
</protein>
<evidence type="ECO:0000313" key="2">
    <source>
        <dbReference type="Proteomes" id="UP001156670"/>
    </source>
</evidence>
<accession>A0ABQ5XUW1</accession>
<proteinExistence type="predicted"/>
<organism evidence="1 2">
    <name type="scientific">Dyella acidisoli</name>
    <dbReference type="NCBI Taxonomy" id="1867834"/>
    <lineage>
        <taxon>Bacteria</taxon>
        <taxon>Pseudomonadati</taxon>
        <taxon>Pseudomonadota</taxon>
        <taxon>Gammaproteobacteria</taxon>
        <taxon>Lysobacterales</taxon>
        <taxon>Rhodanobacteraceae</taxon>
        <taxon>Dyella</taxon>
    </lineage>
</organism>
<evidence type="ECO:0000313" key="1">
    <source>
        <dbReference type="EMBL" id="GLQ95251.1"/>
    </source>
</evidence>
<name>A0ABQ5XUW1_9GAMM</name>
<reference evidence="2" key="1">
    <citation type="journal article" date="2019" name="Int. J. Syst. Evol. Microbiol.">
        <title>The Global Catalogue of Microorganisms (GCM) 10K type strain sequencing project: providing services to taxonomists for standard genome sequencing and annotation.</title>
        <authorList>
            <consortium name="The Broad Institute Genomics Platform"/>
            <consortium name="The Broad Institute Genome Sequencing Center for Infectious Disease"/>
            <person name="Wu L."/>
            <person name="Ma J."/>
        </authorList>
    </citation>
    <scope>NUCLEOTIDE SEQUENCE [LARGE SCALE GENOMIC DNA]</scope>
    <source>
        <strain evidence="2">NBRC 111980</strain>
    </source>
</reference>
<gene>
    <name evidence="1" type="ORF">GCM10007901_42060</name>
</gene>
<comment type="caution">
    <text evidence="1">The sequence shown here is derived from an EMBL/GenBank/DDBJ whole genome shotgun (WGS) entry which is preliminary data.</text>
</comment>
<dbReference type="RefSeq" id="WP_284322938.1">
    <property type="nucleotide sequence ID" value="NZ_BSOB01000061.1"/>
</dbReference>
<sequence length="107" mass="12054">MSTSSNRVVATRKLAYAYKDDPERRAFTVCINEPYLLTEGSVDFDFAEGTAGCAISFEGLPERELTVHGADSVQAIELAVSAMEAYLRRLSKKYDFYFEDGEPYFED</sequence>
<dbReference type="Proteomes" id="UP001156670">
    <property type="component" value="Unassembled WGS sequence"/>
</dbReference>